<dbReference type="SUPFAM" id="SSF52540">
    <property type="entry name" value="P-loop containing nucleoside triphosphate hydrolases"/>
    <property type="match status" value="2"/>
</dbReference>
<dbReference type="STRING" id="52770.BSZ40_09625"/>
<dbReference type="GO" id="GO:0005524">
    <property type="term" value="F:ATP binding"/>
    <property type="evidence" value="ECO:0007669"/>
    <property type="project" value="UniProtKB-KW"/>
</dbReference>
<evidence type="ECO:0000313" key="7">
    <source>
        <dbReference type="Proteomes" id="UP000185612"/>
    </source>
</evidence>
<dbReference type="PANTHER" id="PTHR43790:SF9">
    <property type="entry name" value="GALACTOFURANOSE TRANSPORTER ATP-BINDING PROTEIN YTFR"/>
    <property type="match status" value="1"/>
</dbReference>
<dbReference type="OrthoDB" id="39350at2"/>
<dbReference type="Gene3D" id="3.40.50.300">
    <property type="entry name" value="P-loop containing nucleotide triphosphate hydrolases"/>
    <property type="match status" value="2"/>
</dbReference>
<sequence length="502" mass="53672">MFAARNITKSFAGTAVLVGVSLEIAAGEVVGLVGHNGAGKSTLLKVLSGAHKPTSGELFLGAEPVSFSSPADAIAAGVGTVYQELSLLDNLTVTQNICLGNEITRAGQLQKRAMRAHARALLERFQLELSPDALLRDLPVAQRQLLEIAIACDRDTKFLLLDEPTTALEGDQADDLLRYVANLAAQRQIGVLLINHKLDELFGVADRLVALTNGRCVIDTPVREVDRQAVVAAIAGADHFTINQRTPVRRAAEQAPALQVEGLRSPMLRDVSFAAYPGQILGIYGLSGSGRSETLRAVAGVERAHTGDIKVGGRPLRSRTPAKAIKVGVAFVTEERKADGIVPELDAQLNAALPVLKRFSRSGWLRKSWLRREVGQLLDKLQLRGDARNAVVSLSGGNQQKVVLARALLQNPQVLLLDEPTKGVDIGAKSEIHVLLRELAHSQGLAVVMVSSEEEEILDVADEVLVLAGGAVVAPARPVEDMDIATLRELAWSEQDAASADR</sequence>
<keyword evidence="1" id="KW-0813">Transport</keyword>
<keyword evidence="2" id="KW-0677">Repeat</keyword>
<dbReference type="Proteomes" id="UP000185612">
    <property type="component" value="Unassembled WGS sequence"/>
</dbReference>
<dbReference type="InterPro" id="IPR027417">
    <property type="entry name" value="P-loop_NTPase"/>
</dbReference>
<dbReference type="InterPro" id="IPR017871">
    <property type="entry name" value="ABC_transporter-like_CS"/>
</dbReference>
<dbReference type="InParanoid" id="A0A1Q5PUG2"/>
<evidence type="ECO:0000256" key="1">
    <source>
        <dbReference type="ARBA" id="ARBA00022448"/>
    </source>
</evidence>
<dbReference type="GO" id="GO:0016887">
    <property type="term" value="F:ATP hydrolysis activity"/>
    <property type="evidence" value="ECO:0007669"/>
    <property type="project" value="InterPro"/>
</dbReference>
<evidence type="ECO:0000256" key="3">
    <source>
        <dbReference type="ARBA" id="ARBA00022741"/>
    </source>
</evidence>
<proteinExistence type="predicted"/>
<dbReference type="PANTHER" id="PTHR43790">
    <property type="entry name" value="CARBOHYDRATE TRANSPORT ATP-BINDING PROTEIN MG119-RELATED"/>
    <property type="match status" value="1"/>
</dbReference>
<evidence type="ECO:0000259" key="5">
    <source>
        <dbReference type="PROSITE" id="PS50893"/>
    </source>
</evidence>
<dbReference type="PROSITE" id="PS50893">
    <property type="entry name" value="ABC_TRANSPORTER_2"/>
    <property type="match status" value="1"/>
</dbReference>
<comment type="caution">
    <text evidence="6">The sequence shown here is derived from an EMBL/GenBank/DDBJ whole genome shotgun (WGS) entry which is preliminary data.</text>
</comment>
<dbReference type="CDD" id="cd03215">
    <property type="entry name" value="ABC_Carb_Monos_II"/>
    <property type="match status" value="1"/>
</dbReference>
<dbReference type="InterPro" id="IPR003593">
    <property type="entry name" value="AAA+_ATPase"/>
</dbReference>
<keyword evidence="7" id="KW-1185">Reference proteome</keyword>
<dbReference type="InterPro" id="IPR003439">
    <property type="entry name" value="ABC_transporter-like_ATP-bd"/>
</dbReference>
<dbReference type="InterPro" id="IPR050107">
    <property type="entry name" value="ABC_carbohydrate_import_ATPase"/>
</dbReference>
<dbReference type="SMART" id="SM00382">
    <property type="entry name" value="AAA"/>
    <property type="match status" value="2"/>
</dbReference>
<name>A0A1Q5PUG2_9ACTO</name>
<gene>
    <name evidence="6" type="ORF">BSZ40_09625</name>
</gene>
<organism evidence="6 7">
    <name type="scientific">Buchananella hordeovulneris</name>
    <dbReference type="NCBI Taxonomy" id="52770"/>
    <lineage>
        <taxon>Bacteria</taxon>
        <taxon>Bacillati</taxon>
        <taxon>Actinomycetota</taxon>
        <taxon>Actinomycetes</taxon>
        <taxon>Actinomycetales</taxon>
        <taxon>Actinomycetaceae</taxon>
        <taxon>Buchananella</taxon>
    </lineage>
</organism>
<evidence type="ECO:0000313" key="6">
    <source>
        <dbReference type="EMBL" id="OKL51040.1"/>
    </source>
</evidence>
<dbReference type="AlphaFoldDB" id="A0A1Q5PUG2"/>
<evidence type="ECO:0000256" key="2">
    <source>
        <dbReference type="ARBA" id="ARBA00022737"/>
    </source>
</evidence>
<reference evidence="7" key="1">
    <citation type="submission" date="2016-12" db="EMBL/GenBank/DDBJ databases">
        <authorList>
            <person name="Meng X."/>
        </authorList>
    </citation>
    <scope>NUCLEOTIDE SEQUENCE [LARGE SCALE GENOMIC DNA]</scope>
    <source>
        <strain evidence="7">DSM 20732</strain>
    </source>
</reference>
<evidence type="ECO:0000256" key="4">
    <source>
        <dbReference type="ARBA" id="ARBA00022840"/>
    </source>
</evidence>
<protein>
    <submittedName>
        <fullName evidence="6">ABC transporter ATP-binding protein</fullName>
    </submittedName>
</protein>
<dbReference type="PROSITE" id="PS00211">
    <property type="entry name" value="ABC_TRANSPORTER_1"/>
    <property type="match status" value="1"/>
</dbReference>
<dbReference type="EMBL" id="MQVS01000011">
    <property type="protein sequence ID" value="OKL51040.1"/>
    <property type="molecule type" value="Genomic_DNA"/>
</dbReference>
<keyword evidence="4 6" id="KW-0067">ATP-binding</keyword>
<dbReference type="CDD" id="cd03216">
    <property type="entry name" value="ABC_Carb_Monos_I"/>
    <property type="match status" value="1"/>
</dbReference>
<accession>A0A1Q5PUG2</accession>
<feature type="domain" description="ABC transporter" evidence="5">
    <location>
        <begin position="2"/>
        <end position="494"/>
    </location>
</feature>
<dbReference type="Pfam" id="PF00005">
    <property type="entry name" value="ABC_tran"/>
    <property type="match status" value="2"/>
</dbReference>
<keyword evidence="3" id="KW-0547">Nucleotide-binding</keyword>